<evidence type="ECO:0000256" key="4">
    <source>
        <dbReference type="ARBA" id="ARBA00023026"/>
    </source>
</evidence>
<dbReference type="Gene3D" id="1.20.190.10">
    <property type="entry name" value="Pesticidal crystal protein, N-terminal domain"/>
    <property type="match status" value="1"/>
</dbReference>
<evidence type="ECO:0000256" key="3">
    <source>
        <dbReference type="ARBA" id="ARBA00022969"/>
    </source>
</evidence>
<accession>A0A071M342</accession>
<keyword evidence="2" id="KW-0800">Toxin</keyword>
<evidence type="ECO:0000313" key="5">
    <source>
        <dbReference type="EMBL" id="KEA55228.1"/>
    </source>
</evidence>
<keyword evidence="3" id="KW-0749">Sporulation</keyword>
<organism evidence="5">
    <name type="scientific">Burkholderia cenocepacia</name>
    <dbReference type="NCBI Taxonomy" id="95486"/>
    <lineage>
        <taxon>Bacteria</taxon>
        <taxon>Pseudomonadati</taxon>
        <taxon>Pseudomonadota</taxon>
        <taxon>Betaproteobacteria</taxon>
        <taxon>Burkholderiales</taxon>
        <taxon>Burkholderiaceae</taxon>
        <taxon>Burkholderia</taxon>
        <taxon>Burkholderia cepacia complex</taxon>
    </lineage>
</organism>
<dbReference type="GO" id="GO:0030435">
    <property type="term" value="P:sporulation resulting in formation of a cellular spore"/>
    <property type="evidence" value="ECO:0007669"/>
    <property type="project" value="UniProtKB-KW"/>
</dbReference>
<gene>
    <name evidence="5" type="ORF">DT99_31890</name>
</gene>
<protein>
    <recommendedName>
        <fullName evidence="6">Pesticidal crystal protein N-terminal domain-containing protein</fullName>
    </recommendedName>
</protein>
<proteinExistence type="inferred from homology"/>
<dbReference type="SUPFAM" id="SSF56849">
    <property type="entry name" value="delta-Endotoxin (insectocide), N-terminal domain"/>
    <property type="match status" value="1"/>
</dbReference>
<evidence type="ECO:0000256" key="1">
    <source>
        <dbReference type="ARBA" id="ARBA00007819"/>
    </source>
</evidence>
<sequence length="710" mass="76445">MYSACSAVLPLLAACGGDDGTPSARSRAIASGLEGNAAPPVHAFDENDLLVPGFKMKLGEIKTQIEQYQPATIAIVDIVNAALSTNTLPGLIAFGEVTIKALASFIPAAGPLVGEVLNLLFNHLNTLFERGPDEETIIRRIATDEISKNNVEIMRQTLAGINDDLHFLVEFVRRNSPPYSASMVDAITAKFAAFWSGCTMLTPMFLIKGSEYQGLTMHALACGAQVSMYGVYLSMRDQLSLAPDTVAATLGEMREKIYQYQNAMQKVLAGHLNSLSDPDKKNDYVRNFYTLGHARFLESAKSYFTATHRKKIDFRNSMEIYTHDVVRSTADATLPSRTSYVTDLLAICHCGYGGDPCVVRMNQTFVDGAGRSTHIDAQGCTGGFDGVSGSLLAIRHSFAANQSAGELTDGLGCIWKASVRGANFFRNENQFLYALQVQDGTGTRYSAATDGYGNVLDLVDNPDYIQSYTPGNAAKLEPGYFVSAFLTAPGTYSDKTCREDSGRSVPYAGMALRHYSSASQLAELHGADVGLELDLTCGFSLADSSTLGSPAAYPDVMIGKSILVGKHLTFVVTNRTAAPIACRLVPLLADVRTTSDTFVNLTLTAHIGQRVLATAALASREGSPALLGEDGRAFHYYETNDVFPFAPGVNYVRIARNADLGDNDFRFASLFIVPREPVVPTAGIAARQSARPRHEVTVEAVEIGSDVTNL</sequence>
<evidence type="ECO:0000256" key="2">
    <source>
        <dbReference type="ARBA" id="ARBA00022656"/>
    </source>
</evidence>
<dbReference type="EMBL" id="JJOA01000056">
    <property type="protein sequence ID" value="KEA55228.1"/>
    <property type="molecule type" value="Genomic_DNA"/>
</dbReference>
<comment type="similarity">
    <text evidence="1">Belongs to the delta endotoxin family.</text>
</comment>
<reference evidence="5" key="1">
    <citation type="submission" date="2014-04" db="EMBL/GenBank/DDBJ databases">
        <title>In planta biocontrol of soil-borne Fusarium wilt of banana through a plant endophytic bacterium, Burkholderia cenocepacia 869T2.</title>
        <authorList>
            <person name="Ho Y.-N."/>
            <person name="Chiang H.-M."/>
            <person name="Chao C.-P."/>
            <person name="Su C.-C."/>
            <person name="Hsu H.-F."/>
            <person name="Guo C.-T."/>
            <person name="Hsieh J.-L."/>
            <person name="Huang C.-C."/>
        </authorList>
    </citation>
    <scope>NUCLEOTIDE SEQUENCE [LARGE SCALE GENOMIC DNA]</scope>
    <source>
        <strain evidence="5">869T2</strain>
    </source>
</reference>
<evidence type="ECO:0008006" key="6">
    <source>
        <dbReference type="Google" id="ProtNLM"/>
    </source>
</evidence>
<comment type="caution">
    <text evidence="5">The sequence shown here is derived from an EMBL/GenBank/DDBJ whole genome shotgun (WGS) entry which is preliminary data.</text>
</comment>
<dbReference type="GO" id="GO:0090729">
    <property type="term" value="F:toxin activity"/>
    <property type="evidence" value="ECO:0007669"/>
    <property type="project" value="UniProtKB-KW"/>
</dbReference>
<keyword evidence="4" id="KW-0843">Virulence</keyword>
<dbReference type="InterPro" id="IPR036716">
    <property type="entry name" value="Pest_crys_N_sf"/>
</dbReference>
<dbReference type="AlphaFoldDB" id="A0A071M342"/>
<name>A0A071M342_9BURK</name>